<sequence>MEVDDESKPGDVDECKVDCRQQIPKIMKQHGFFVPYAVEVVRFEPTAQMAIEDGSKICSPYHDELPGDCKDGAVCGSKDGSIRMRDACRHYRFGTLGGFVTDDSGNLFGLTCAHVVDSPCPKHEVYKCEGEIYRRFATSSPKMTFHFGENPSFALVDFAAVQVENGAYKSCNQYIKDEDGLHWSWTVYEGKHSNLVGKRVYKYGAYSGLTRGLIACPDLELPCSDLPCAQTDMYLIMIDNLPDALPQSPNDPDVLPQGPFSKKGDSGSLVCFQHVLSNEQLIRNSEQKTITVLSMIQCGEMEVYGKSSSQSLSFMLATGLRCLFKKSNVNLTCVCPPQQESC</sequence>
<dbReference type="SUPFAM" id="SSF50494">
    <property type="entry name" value="Trypsin-like serine proteases"/>
    <property type="match status" value="1"/>
</dbReference>
<reference evidence="1" key="1">
    <citation type="journal article" date="2019" name="bioRxiv">
        <title>The Genome of the Zebra Mussel, Dreissena polymorpha: A Resource for Invasive Species Research.</title>
        <authorList>
            <person name="McCartney M.A."/>
            <person name="Auch B."/>
            <person name="Kono T."/>
            <person name="Mallez S."/>
            <person name="Zhang Y."/>
            <person name="Obille A."/>
            <person name="Becker A."/>
            <person name="Abrahante J.E."/>
            <person name="Garbe J."/>
            <person name="Badalamenti J.P."/>
            <person name="Herman A."/>
            <person name="Mangelson H."/>
            <person name="Liachko I."/>
            <person name="Sullivan S."/>
            <person name="Sone E.D."/>
            <person name="Koren S."/>
            <person name="Silverstein K.A.T."/>
            <person name="Beckman K.B."/>
            <person name="Gohl D.M."/>
        </authorList>
    </citation>
    <scope>NUCLEOTIDE SEQUENCE</scope>
    <source>
        <strain evidence="1">Duluth1</strain>
        <tissue evidence="1">Whole animal</tissue>
    </source>
</reference>
<accession>A0A9D4BUW7</accession>
<dbReference type="OrthoDB" id="10671431at2759"/>
<name>A0A9D4BUW7_DREPO</name>
<organism evidence="1 2">
    <name type="scientific">Dreissena polymorpha</name>
    <name type="common">Zebra mussel</name>
    <name type="synonym">Mytilus polymorpha</name>
    <dbReference type="NCBI Taxonomy" id="45954"/>
    <lineage>
        <taxon>Eukaryota</taxon>
        <taxon>Metazoa</taxon>
        <taxon>Spiralia</taxon>
        <taxon>Lophotrochozoa</taxon>
        <taxon>Mollusca</taxon>
        <taxon>Bivalvia</taxon>
        <taxon>Autobranchia</taxon>
        <taxon>Heteroconchia</taxon>
        <taxon>Euheterodonta</taxon>
        <taxon>Imparidentia</taxon>
        <taxon>Neoheterodontei</taxon>
        <taxon>Myida</taxon>
        <taxon>Dreissenoidea</taxon>
        <taxon>Dreissenidae</taxon>
        <taxon>Dreissena</taxon>
    </lineage>
</organism>
<keyword evidence="2" id="KW-1185">Reference proteome</keyword>
<gene>
    <name evidence="1" type="ORF">DPMN_066284</name>
</gene>
<dbReference type="InterPro" id="IPR009003">
    <property type="entry name" value="Peptidase_S1_PA"/>
</dbReference>
<evidence type="ECO:0000313" key="2">
    <source>
        <dbReference type="Proteomes" id="UP000828390"/>
    </source>
</evidence>
<dbReference type="AlphaFoldDB" id="A0A9D4BUW7"/>
<protein>
    <recommendedName>
        <fullName evidence="3">Peptidase S1 domain-containing protein</fullName>
    </recommendedName>
</protein>
<evidence type="ECO:0008006" key="3">
    <source>
        <dbReference type="Google" id="ProtNLM"/>
    </source>
</evidence>
<evidence type="ECO:0000313" key="1">
    <source>
        <dbReference type="EMBL" id="KAH3706893.1"/>
    </source>
</evidence>
<dbReference type="Proteomes" id="UP000828390">
    <property type="component" value="Unassembled WGS sequence"/>
</dbReference>
<dbReference type="EMBL" id="JAIWYP010000014">
    <property type="protein sequence ID" value="KAH3706893.1"/>
    <property type="molecule type" value="Genomic_DNA"/>
</dbReference>
<comment type="caution">
    <text evidence="1">The sequence shown here is derived from an EMBL/GenBank/DDBJ whole genome shotgun (WGS) entry which is preliminary data.</text>
</comment>
<proteinExistence type="predicted"/>
<reference evidence="1" key="2">
    <citation type="submission" date="2020-11" db="EMBL/GenBank/DDBJ databases">
        <authorList>
            <person name="McCartney M.A."/>
            <person name="Auch B."/>
            <person name="Kono T."/>
            <person name="Mallez S."/>
            <person name="Becker A."/>
            <person name="Gohl D.M."/>
            <person name="Silverstein K.A.T."/>
            <person name="Koren S."/>
            <person name="Bechman K.B."/>
            <person name="Herman A."/>
            <person name="Abrahante J.E."/>
            <person name="Garbe J."/>
        </authorList>
    </citation>
    <scope>NUCLEOTIDE SEQUENCE</scope>
    <source>
        <strain evidence="1">Duluth1</strain>
        <tissue evidence="1">Whole animal</tissue>
    </source>
</reference>